<organism evidence="1 2">
    <name type="scientific">Meloidogyne floridensis</name>
    <dbReference type="NCBI Taxonomy" id="298350"/>
    <lineage>
        <taxon>Eukaryota</taxon>
        <taxon>Metazoa</taxon>
        <taxon>Ecdysozoa</taxon>
        <taxon>Nematoda</taxon>
        <taxon>Chromadorea</taxon>
        <taxon>Rhabditida</taxon>
        <taxon>Tylenchina</taxon>
        <taxon>Tylenchomorpha</taxon>
        <taxon>Tylenchoidea</taxon>
        <taxon>Meloidogynidae</taxon>
        <taxon>Meloidogyninae</taxon>
        <taxon>Meloidogyne</taxon>
    </lineage>
</organism>
<protein>
    <submittedName>
        <fullName evidence="2">Uncharacterized protein</fullName>
    </submittedName>
</protein>
<name>A0A915NVA8_9BILA</name>
<accession>A0A915NVA8</accession>
<sequence length="160" mass="18481">MKQQNKQKSNQKIEEEELIDNLYSVGGGPFANLLTLWRLFNLCTNDFVKIQKIGKINKILGKGNNEEDDKCSTYFLPETVSEDWTGKGQFILKHFKSGKYICFGRKEGLQVRDICSNLNKIRRNRRAEEGNKQKQLRETALKALLARIEASEENVIEENI</sequence>
<proteinExistence type="predicted"/>
<dbReference type="WBParaSite" id="scf7180000420642.g5569">
    <property type="protein sequence ID" value="scf7180000420642.g5569"/>
    <property type="gene ID" value="scf7180000420642.g5569"/>
</dbReference>
<dbReference type="AlphaFoldDB" id="A0A915NVA8"/>
<dbReference type="Proteomes" id="UP000887560">
    <property type="component" value="Unplaced"/>
</dbReference>
<evidence type="ECO:0000313" key="1">
    <source>
        <dbReference type="Proteomes" id="UP000887560"/>
    </source>
</evidence>
<keyword evidence="1" id="KW-1185">Reference proteome</keyword>
<reference evidence="2" key="1">
    <citation type="submission" date="2022-11" db="UniProtKB">
        <authorList>
            <consortium name="WormBaseParasite"/>
        </authorList>
    </citation>
    <scope>IDENTIFICATION</scope>
</reference>
<evidence type="ECO:0000313" key="2">
    <source>
        <dbReference type="WBParaSite" id="scf7180000420642.g5569"/>
    </source>
</evidence>